<dbReference type="EMBL" id="REGN01012852">
    <property type="protein sequence ID" value="RMZ94717.1"/>
    <property type="molecule type" value="Genomic_DNA"/>
</dbReference>
<dbReference type="AlphaFoldDB" id="A0A3M7P7K2"/>
<keyword evidence="2" id="KW-1185">Reference proteome</keyword>
<dbReference type="Proteomes" id="UP000276133">
    <property type="component" value="Unassembled WGS sequence"/>
</dbReference>
<proteinExistence type="predicted"/>
<name>A0A3M7P7K2_BRAPC</name>
<protein>
    <submittedName>
        <fullName evidence="1">Uncharacterized protein</fullName>
    </submittedName>
</protein>
<reference evidence="1 2" key="1">
    <citation type="journal article" date="2018" name="Sci. Rep.">
        <title>Genomic signatures of local adaptation to the degree of environmental predictability in rotifers.</title>
        <authorList>
            <person name="Franch-Gras L."/>
            <person name="Hahn C."/>
            <person name="Garcia-Roger E.M."/>
            <person name="Carmona M.J."/>
            <person name="Serra M."/>
            <person name="Gomez A."/>
        </authorList>
    </citation>
    <scope>NUCLEOTIDE SEQUENCE [LARGE SCALE GENOMIC DNA]</scope>
    <source>
        <strain evidence="1">HYR1</strain>
    </source>
</reference>
<sequence length="82" mass="9719">MECSQCFTLKRKTAQFCLKNVKTISCIYSLNENINKMLKLIPDVAFLLKNRFFQIYSDNIRADNFQDSIRHFLFGENREDST</sequence>
<organism evidence="1 2">
    <name type="scientific">Brachionus plicatilis</name>
    <name type="common">Marine rotifer</name>
    <name type="synonym">Brachionus muelleri</name>
    <dbReference type="NCBI Taxonomy" id="10195"/>
    <lineage>
        <taxon>Eukaryota</taxon>
        <taxon>Metazoa</taxon>
        <taxon>Spiralia</taxon>
        <taxon>Gnathifera</taxon>
        <taxon>Rotifera</taxon>
        <taxon>Eurotatoria</taxon>
        <taxon>Monogononta</taxon>
        <taxon>Pseudotrocha</taxon>
        <taxon>Ploima</taxon>
        <taxon>Brachionidae</taxon>
        <taxon>Brachionus</taxon>
    </lineage>
</organism>
<evidence type="ECO:0000313" key="2">
    <source>
        <dbReference type="Proteomes" id="UP000276133"/>
    </source>
</evidence>
<gene>
    <name evidence="1" type="ORF">BpHYR1_018399</name>
</gene>
<evidence type="ECO:0000313" key="1">
    <source>
        <dbReference type="EMBL" id="RMZ94717.1"/>
    </source>
</evidence>
<accession>A0A3M7P7K2</accession>
<comment type="caution">
    <text evidence="1">The sequence shown here is derived from an EMBL/GenBank/DDBJ whole genome shotgun (WGS) entry which is preliminary data.</text>
</comment>